<protein>
    <submittedName>
        <fullName evidence="8">Penicillin-binding protein activator</fullName>
    </submittedName>
</protein>
<sequence length="614" mass="68440">MLKRQNSIKFVLAVSLMAALWGCGTQPRSASQAPQPLSSTALQSSQQSPTFYLDAAAKATDAETRQRYLLQAAQAYINTNQLKAASEILDALRGSLVNVPELQAQHRYLQALVLEQKGMLADALYQLKYVSSWPLADWQWRDYYQLRASLYAKTKRPAEQVRELCQLSQYLSSDENTELNRQIWSLLNGLQEETLEYYIQQGGEATYLGWLKLAYLAKHYAVDPSSLVSQLGRWQSANPGHPAAMQLPQDLQGALSTKPYHPQKIAVLLPLTGERAKVAEPLKNGITANYLDDPDSNVELQFYDTATGAAAAYQAALTAGADFVIGPLLQNSVQQVIEFKATHNSQPNAAPLPPQLFLNNADVLSNNQDDFYFALSPVQEAIDAVQRMYQDGIEQPLLLASDDAIGHRMAESFNLNWQQLTNKPAEIHYFTNDKMRQTVQDSLGVTDSEARIDAVKKLLGTHVKADFRSRSDIDAIYMICSAHDLTLLKSFIDVNFSVFAEPAKLYTSSRARQDDSRQIVQELNKITISDIPWLMESNGSSNLASLWPSWGNPQKRLYAMGFDALSLVNKLAQMRAFPGYQLSGHTGLLSVSKDGVINRQLKWGQYNHGVLRSN</sequence>
<dbReference type="SUPFAM" id="SSF53822">
    <property type="entry name" value="Periplasmic binding protein-like I"/>
    <property type="match status" value="1"/>
</dbReference>
<keyword evidence="1" id="KW-0732">Signal</keyword>
<keyword evidence="4" id="KW-0472">Membrane</keyword>
<dbReference type="InterPro" id="IPR007443">
    <property type="entry name" value="LpoA"/>
</dbReference>
<organism evidence="8 9">
    <name type="scientific">Shewanella electrica</name>
    <dbReference type="NCBI Taxonomy" id="515560"/>
    <lineage>
        <taxon>Bacteria</taxon>
        <taxon>Pseudomonadati</taxon>
        <taxon>Pseudomonadota</taxon>
        <taxon>Gammaproteobacteria</taxon>
        <taxon>Alteromonadales</taxon>
        <taxon>Shewanellaceae</taxon>
        <taxon>Shewanella</taxon>
    </lineage>
</organism>
<evidence type="ECO:0000256" key="2">
    <source>
        <dbReference type="ARBA" id="ARBA00022960"/>
    </source>
</evidence>
<dbReference type="Proteomes" id="UP001201549">
    <property type="component" value="Unassembled WGS sequence"/>
</dbReference>
<gene>
    <name evidence="8" type="ORF">L9G74_14520</name>
</gene>
<keyword evidence="2" id="KW-0133">Cell shape</keyword>
<keyword evidence="7" id="KW-0449">Lipoprotein</keyword>
<evidence type="ECO:0000256" key="1">
    <source>
        <dbReference type="ARBA" id="ARBA00022729"/>
    </source>
</evidence>
<evidence type="ECO:0000256" key="6">
    <source>
        <dbReference type="ARBA" id="ARBA00023237"/>
    </source>
</evidence>
<proteinExistence type="predicted"/>
<dbReference type="Gene3D" id="1.25.40.10">
    <property type="entry name" value="Tetratricopeptide repeat domain"/>
    <property type="match status" value="1"/>
</dbReference>
<evidence type="ECO:0000313" key="9">
    <source>
        <dbReference type="Proteomes" id="UP001201549"/>
    </source>
</evidence>
<evidence type="ECO:0000256" key="4">
    <source>
        <dbReference type="ARBA" id="ARBA00023136"/>
    </source>
</evidence>
<keyword evidence="6" id="KW-0998">Cell outer membrane</keyword>
<dbReference type="InterPro" id="IPR011990">
    <property type="entry name" value="TPR-like_helical_dom_sf"/>
</dbReference>
<keyword evidence="5" id="KW-0564">Palmitate</keyword>
<keyword evidence="3" id="KW-0573">Peptidoglycan synthesis</keyword>
<evidence type="ECO:0000256" key="5">
    <source>
        <dbReference type="ARBA" id="ARBA00023139"/>
    </source>
</evidence>
<dbReference type="EMBL" id="JAKOGG010000011">
    <property type="protein sequence ID" value="MCS4557659.1"/>
    <property type="molecule type" value="Genomic_DNA"/>
</dbReference>
<dbReference type="PANTHER" id="PTHR38038">
    <property type="entry name" value="PENICILLIN-BINDING PROTEIN ACTIVATOR LPOA"/>
    <property type="match status" value="1"/>
</dbReference>
<name>A0ABT2FR18_9GAMM</name>
<keyword evidence="9" id="KW-1185">Reference proteome</keyword>
<evidence type="ECO:0000313" key="8">
    <source>
        <dbReference type="EMBL" id="MCS4557659.1"/>
    </source>
</evidence>
<comment type="caution">
    <text evidence="8">The sequence shown here is derived from an EMBL/GenBank/DDBJ whole genome shotgun (WGS) entry which is preliminary data.</text>
</comment>
<dbReference type="Gene3D" id="1.25.40.650">
    <property type="match status" value="1"/>
</dbReference>
<dbReference type="PANTHER" id="PTHR38038:SF1">
    <property type="entry name" value="PENICILLIN-BINDING PROTEIN ACTIVATOR LPOA"/>
    <property type="match status" value="1"/>
</dbReference>
<evidence type="ECO:0000256" key="7">
    <source>
        <dbReference type="ARBA" id="ARBA00023288"/>
    </source>
</evidence>
<evidence type="ECO:0000256" key="3">
    <source>
        <dbReference type="ARBA" id="ARBA00022984"/>
    </source>
</evidence>
<reference evidence="9" key="1">
    <citation type="submission" date="2023-07" db="EMBL/GenBank/DDBJ databases">
        <title>Shewanella mangrovi sp. nov., an acetaldehyde- degrading bacterium isolated from mangrove sediment.</title>
        <authorList>
            <person name="Liu Y."/>
        </authorList>
    </citation>
    <scope>NUCLEOTIDE SEQUENCE [LARGE SCALE GENOMIC DNA]</scope>
    <source>
        <strain evidence="9">C32</strain>
    </source>
</reference>
<dbReference type="Gene3D" id="3.40.50.2300">
    <property type="match status" value="2"/>
</dbReference>
<dbReference type="Pfam" id="PF04348">
    <property type="entry name" value="LppC"/>
    <property type="match status" value="1"/>
</dbReference>
<dbReference type="InterPro" id="IPR028082">
    <property type="entry name" value="Peripla_BP_I"/>
</dbReference>
<accession>A0ABT2FR18</accession>
<dbReference type="CDD" id="cd06339">
    <property type="entry name" value="PBP1_YraM_LppC_lipoprotein-like"/>
    <property type="match status" value="1"/>
</dbReference>